<dbReference type="GO" id="GO:0008380">
    <property type="term" value="P:RNA splicing"/>
    <property type="evidence" value="ECO:0007669"/>
    <property type="project" value="UniProtKB-KW"/>
</dbReference>
<dbReference type="Pfam" id="PF18694">
    <property type="entry name" value="TDP-43_N"/>
    <property type="match status" value="1"/>
</dbReference>
<evidence type="ECO:0000313" key="12">
    <source>
        <dbReference type="EMBL" id="EZA55959.1"/>
    </source>
</evidence>
<keyword evidence="3" id="KW-0677">Repeat</keyword>
<gene>
    <name evidence="12" type="ORF">X777_03644</name>
</gene>
<organism evidence="12 13">
    <name type="scientific">Ooceraea biroi</name>
    <name type="common">Clonal raider ant</name>
    <name type="synonym">Cerapachys biroi</name>
    <dbReference type="NCBI Taxonomy" id="2015173"/>
    <lineage>
        <taxon>Eukaryota</taxon>
        <taxon>Metazoa</taxon>
        <taxon>Ecdysozoa</taxon>
        <taxon>Arthropoda</taxon>
        <taxon>Hexapoda</taxon>
        <taxon>Insecta</taxon>
        <taxon>Pterygota</taxon>
        <taxon>Neoptera</taxon>
        <taxon>Endopterygota</taxon>
        <taxon>Hymenoptera</taxon>
        <taxon>Apocrita</taxon>
        <taxon>Aculeata</taxon>
        <taxon>Formicoidea</taxon>
        <taxon>Formicidae</taxon>
        <taxon>Dorylinae</taxon>
        <taxon>Ooceraea</taxon>
    </lineage>
</organism>
<dbReference type="STRING" id="2015173.A0A026WLI3"/>
<evidence type="ECO:0000256" key="3">
    <source>
        <dbReference type="ARBA" id="ARBA00022737"/>
    </source>
</evidence>
<keyword evidence="6" id="KW-0804">Transcription</keyword>
<dbReference type="InterPro" id="IPR041105">
    <property type="entry name" value="TDP-43_N"/>
</dbReference>
<dbReference type="SMART" id="SM00360">
    <property type="entry name" value="RRM"/>
    <property type="match status" value="1"/>
</dbReference>
<dbReference type="GO" id="GO:0000785">
    <property type="term" value="C:chromatin"/>
    <property type="evidence" value="ECO:0007669"/>
    <property type="project" value="TreeGrafter"/>
</dbReference>
<dbReference type="InterPro" id="IPR000504">
    <property type="entry name" value="RRM_dom"/>
</dbReference>
<dbReference type="GO" id="GO:0003723">
    <property type="term" value="F:RNA binding"/>
    <property type="evidence" value="ECO:0007669"/>
    <property type="project" value="UniProtKB-UniRule"/>
</dbReference>
<feature type="compositionally biased region" description="Low complexity" evidence="10">
    <location>
        <begin position="336"/>
        <end position="347"/>
    </location>
</feature>
<evidence type="ECO:0000259" key="11">
    <source>
        <dbReference type="PROSITE" id="PS50102"/>
    </source>
</evidence>
<dbReference type="EMBL" id="KK107182">
    <property type="protein sequence ID" value="EZA55959.1"/>
    <property type="molecule type" value="Genomic_DNA"/>
</dbReference>
<sequence>MSSYIQVAEDEGEEPIELPTEDDTTLLLTTLSAQFPGTCGLKYRNPESRTMRGVRLVDGRLHPPENGWGKAIYFCVFPKENKRKSDDNLENSTAKTKRMETKLRCTDLIVLGLPWKTTEQNLREYFETFGEVLMAQVKKDAKSGQSKGFGFIRFGSYESQLRCLAQRHMIDGRWCDVKVPNSKNIDGLVMARQYDTGGKHGSECYRPIPVHTPSNRRVPASKPYVANVNSSSSETTAPPPSAPPPPPPPPRYDPEYDYKTTHYPSYPPNYPYDDNKYKYEGGGGGGGGAGGGGGQQQSTYNAYNEKPSYTYEETAAYDSRGYMAPPPPPPPPPPHATAAAATAAPNNPAYPPSDADYGPRYYGEGRGAVYPVVDGCPDQYADKGRYGNYGYDQRCYYDQADGRYAAADCRYVETRYDTRHPDSRHMSADPGREIDCRYVDGREMDRRYDAREMDGRYAMDGREVDGRYATAPDGREAAVDGRFADARYPVKENYYDRYYKHRPSRDHHHHHHHVADTSRY</sequence>
<evidence type="ECO:0000256" key="2">
    <source>
        <dbReference type="ARBA" id="ARBA00022664"/>
    </source>
</evidence>
<dbReference type="CDD" id="cd19609">
    <property type="entry name" value="NTD_TDP-43"/>
    <property type="match status" value="1"/>
</dbReference>
<dbReference type="OrthoDB" id="2020831at2759"/>
<dbReference type="Proteomes" id="UP000053097">
    <property type="component" value="Unassembled WGS sequence"/>
</dbReference>
<evidence type="ECO:0000256" key="4">
    <source>
        <dbReference type="ARBA" id="ARBA00022884"/>
    </source>
</evidence>
<dbReference type="GO" id="GO:0005654">
    <property type="term" value="C:nucleoplasm"/>
    <property type="evidence" value="ECO:0007669"/>
    <property type="project" value="TreeGrafter"/>
</dbReference>
<proteinExistence type="predicted"/>
<dbReference type="AlphaFoldDB" id="A0A026WLI3"/>
<dbReference type="OMA" id="YAMDNRE"/>
<dbReference type="InterPro" id="IPR012677">
    <property type="entry name" value="Nucleotide-bd_a/b_plait_sf"/>
</dbReference>
<dbReference type="Gene3D" id="3.30.70.330">
    <property type="match status" value="1"/>
</dbReference>
<keyword evidence="7" id="KW-0508">mRNA splicing</keyword>
<dbReference type="FunFam" id="3.30.70.330:FF:000098">
    <property type="entry name" value="TAR DNA-binding protein 43"/>
    <property type="match status" value="1"/>
</dbReference>
<dbReference type="PROSITE" id="PS50102">
    <property type="entry name" value="RRM"/>
    <property type="match status" value="1"/>
</dbReference>
<feature type="compositionally biased region" description="Pro residues" evidence="10">
    <location>
        <begin position="237"/>
        <end position="251"/>
    </location>
</feature>
<evidence type="ECO:0000256" key="10">
    <source>
        <dbReference type="SAM" id="MobiDB-lite"/>
    </source>
</evidence>
<evidence type="ECO:0000256" key="7">
    <source>
        <dbReference type="ARBA" id="ARBA00023187"/>
    </source>
</evidence>
<dbReference type="PANTHER" id="PTHR48033">
    <property type="entry name" value="RNA-BINDING (RRM/RBD/RNP MOTIFS) FAMILY PROTEIN"/>
    <property type="match status" value="1"/>
</dbReference>
<evidence type="ECO:0000256" key="6">
    <source>
        <dbReference type="ARBA" id="ARBA00023163"/>
    </source>
</evidence>
<dbReference type="GO" id="GO:0006397">
    <property type="term" value="P:mRNA processing"/>
    <property type="evidence" value="ECO:0007669"/>
    <property type="project" value="UniProtKB-KW"/>
</dbReference>
<dbReference type="GO" id="GO:0003677">
    <property type="term" value="F:DNA binding"/>
    <property type="evidence" value="ECO:0007669"/>
    <property type="project" value="UniProtKB-KW"/>
</dbReference>
<evidence type="ECO:0000256" key="8">
    <source>
        <dbReference type="ARBA" id="ARBA00023242"/>
    </source>
</evidence>
<reference evidence="12 13" key="1">
    <citation type="journal article" date="2014" name="Curr. Biol.">
        <title>The genome of the clonal raider ant Cerapachys biroi.</title>
        <authorList>
            <person name="Oxley P.R."/>
            <person name="Ji L."/>
            <person name="Fetter-Pruneda I."/>
            <person name="McKenzie S.K."/>
            <person name="Li C."/>
            <person name="Hu H."/>
            <person name="Zhang G."/>
            <person name="Kronauer D.J."/>
        </authorList>
    </citation>
    <scope>NUCLEOTIDE SEQUENCE [LARGE SCALE GENOMIC DNA]</scope>
</reference>
<keyword evidence="8" id="KW-0539">Nucleus</keyword>
<protein>
    <submittedName>
        <fullName evidence="12">TAR DNA-binding protein</fullName>
    </submittedName>
</protein>
<name>A0A026WLI3_OOCBI</name>
<keyword evidence="5" id="KW-0805">Transcription regulation</keyword>
<dbReference type="SUPFAM" id="SSF54928">
    <property type="entry name" value="RNA-binding domain, RBD"/>
    <property type="match status" value="1"/>
</dbReference>
<keyword evidence="2" id="KW-0507">mRNA processing</keyword>
<feature type="domain" description="RRM" evidence="11">
    <location>
        <begin position="106"/>
        <end position="184"/>
    </location>
</feature>
<comment type="subcellular location">
    <subcellularLocation>
        <location evidence="1">Nucleus</location>
    </subcellularLocation>
</comment>
<feature type="region of interest" description="Disordered" evidence="10">
    <location>
        <begin position="321"/>
        <end position="353"/>
    </location>
</feature>
<evidence type="ECO:0000313" key="13">
    <source>
        <dbReference type="Proteomes" id="UP000053097"/>
    </source>
</evidence>
<evidence type="ECO:0000256" key="9">
    <source>
        <dbReference type="PROSITE-ProRule" id="PRU00176"/>
    </source>
</evidence>
<feature type="region of interest" description="Disordered" evidence="10">
    <location>
        <begin position="226"/>
        <end position="271"/>
    </location>
</feature>
<keyword evidence="13" id="KW-1185">Reference proteome</keyword>
<keyword evidence="4 9" id="KW-0694">RNA-binding</keyword>
<dbReference type="Pfam" id="PF00076">
    <property type="entry name" value="RRM_1"/>
    <property type="match status" value="1"/>
</dbReference>
<evidence type="ECO:0000256" key="1">
    <source>
        <dbReference type="ARBA" id="ARBA00004123"/>
    </source>
</evidence>
<evidence type="ECO:0000256" key="5">
    <source>
        <dbReference type="ARBA" id="ARBA00023015"/>
    </source>
</evidence>
<accession>A0A026WLI3</accession>
<keyword evidence="12" id="KW-0238">DNA-binding</keyword>
<dbReference type="CDD" id="cd12321">
    <property type="entry name" value="RRM1_TDP43"/>
    <property type="match status" value="1"/>
</dbReference>
<dbReference type="PANTHER" id="PTHR48033:SF9">
    <property type="entry name" value="TAR DNA-BINDING PROTEIN 43"/>
    <property type="match status" value="1"/>
</dbReference>
<dbReference type="GO" id="GO:0010468">
    <property type="term" value="P:regulation of gene expression"/>
    <property type="evidence" value="ECO:0007669"/>
    <property type="project" value="TreeGrafter"/>
</dbReference>
<feature type="compositionally biased region" description="Pro residues" evidence="10">
    <location>
        <begin position="324"/>
        <end position="335"/>
    </location>
</feature>
<dbReference type="InterPro" id="IPR035979">
    <property type="entry name" value="RBD_domain_sf"/>
</dbReference>